<comment type="caution">
    <text evidence="6">The sequence shown here is derived from an EMBL/GenBank/DDBJ whole genome shotgun (WGS) entry which is preliminary data.</text>
</comment>
<comment type="caution">
    <text evidence="5">Lacks conserved residue(s) required for the propagation of feature annotation.</text>
</comment>
<dbReference type="SUPFAM" id="SSF55486">
    <property type="entry name" value="Metalloproteases ('zincins'), catalytic domain"/>
    <property type="match status" value="1"/>
</dbReference>
<evidence type="ECO:0000256" key="5">
    <source>
        <dbReference type="PROSITE-ProRule" id="PRU01355"/>
    </source>
</evidence>
<evidence type="ECO:0000256" key="2">
    <source>
        <dbReference type="ARBA" id="ARBA00022729"/>
    </source>
</evidence>
<evidence type="ECO:0000313" key="6">
    <source>
        <dbReference type="EMBL" id="CAG2064501.1"/>
    </source>
</evidence>
<feature type="non-terminal residue" evidence="6">
    <location>
        <position position="73"/>
    </location>
</feature>
<gene>
    <name evidence="6" type="ORF">TPAB3V08_LOCUS11447</name>
</gene>
<dbReference type="InterPro" id="IPR001548">
    <property type="entry name" value="Peptidase_M2"/>
</dbReference>
<evidence type="ECO:0000256" key="1">
    <source>
        <dbReference type="ARBA" id="ARBA00008139"/>
    </source>
</evidence>
<evidence type="ECO:0000313" key="7">
    <source>
        <dbReference type="Proteomes" id="UP001153148"/>
    </source>
</evidence>
<dbReference type="Pfam" id="PF01401">
    <property type="entry name" value="Peptidase_M2"/>
    <property type="match status" value="1"/>
</dbReference>
<feature type="disulfide bond" evidence="5">
    <location>
        <begin position="11"/>
        <end position="19"/>
    </location>
</feature>
<keyword evidence="4" id="KW-0325">Glycoprotein</keyword>
<dbReference type="PANTHER" id="PTHR10514">
    <property type="entry name" value="ANGIOTENSIN-CONVERTING ENZYME"/>
    <property type="match status" value="1"/>
</dbReference>
<evidence type="ECO:0000256" key="4">
    <source>
        <dbReference type="ARBA" id="ARBA00023180"/>
    </source>
</evidence>
<dbReference type="Proteomes" id="UP001153148">
    <property type="component" value="Unassembled WGS sequence"/>
</dbReference>
<proteinExistence type="inferred from homology"/>
<keyword evidence="7" id="KW-1185">Reference proteome</keyword>
<sequence length="73" mass="8627">MLTVYDTATICAYNDPFKCGLKLEPELTVIMARSRDWDELQYVWAEWRRKSGQKIRDLYEQLVELSNQAAKLN</sequence>
<name>A0ABN7PBM1_TIMPD</name>
<keyword evidence="3 5" id="KW-1015">Disulfide bond</keyword>
<comment type="similarity">
    <text evidence="1 5">Belongs to the peptidase M2 family.</text>
</comment>
<organism evidence="6 7">
    <name type="scientific">Timema podura</name>
    <name type="common">Walking stick</name>
    <dbReference type="NCBI Taxonomy" id="61482"/>
    <lineage>
        <taxon>Eukaryota</taxon>
        <taxon>Metazoa</taxon>
        <taxon>Ecdysozoa</taxon>
        <taxon>Arthropoda</taxon>
        <taxon>Hexapoda</taxon>
        <taxon>Insecta</taxon>
        <taxon>Pterygota</taxon>
        <taxon>Neoptera</taxon>
        <taxon>Polyneoptera</taxon>
        <taxon>Phasmatodea</taxon>
        <taxon>Timematodea</taxon>
        <taxon>Timematoidea</taxon>
        <taxon>Timematidae</taxon>
        <taxon>Timema</taxon>
    </lineage>
</organism>
<evidence type="ECO:0000256" key="3">
    <source>
        <dbReference type="ARBA" id="ARBA00023157"/>
    </source>
</evidence>
<dbReference type="PANTHER" id="PTHR10514:SF40">
    <property type="entry name" value="ANGIOTENSIN-CONVERTING ENZYME"/>
    <property type="match status" value="1"/>
</dbReference>
<dbReference type="PROSITE" id="PS52011">
    <property type="entry name" value="PEPTIDASE_M2"/>
    <property type="match status" value="1"/>
</dbReference>
<dbReference type="EMBL" id="CAJPIN010034592">
    <property type="protein sequence ID" value="CAG2064501.1"/>
    <property type="molecule type" value="Genomic_DNA"/>
</dbReference>
<protein>
    <submittedName>
        <fullName evidence="6">Uncharacterized protein</fullName>
    </submittedName>
</protein>
<accession>A0ABN7PBM1</accession>
<keyword evidence="2" id="KW-0732">Signal</keyword>
<reference evidence="6" key="1">
    <citation type="submission" date="2021-03" db="EMBL/GenBank/DDBJ databases">
        <authorList>
            <person name="Tran Van P."/>
        </authorList>
    </citation>
    <scope>NUCLEOTIDE SEQUENCE</scope>
</reference>